<organism evidence="1 2">
    <name type="scientific">Cadophora malorum</name>
    <dbReference type="NCBI Taxonomy" id="108018"/>
    <lineage>
        <taxon>Eukaryota</taxon>
        <taxon>Fungi</taxon>
        <taxon>Dikarya</taxon>
        <taxon>Ascomycota</taxon>
        <taxon>Pezizomycotina</taxon>
        <taxon>Leotiomycetes</taxon>
        <taxon>Helotiales</taxon>
        <taxon>Ploettnerulaceae</taxon>
        <taxon>Cadophora</taxon>
    </lineage>
</organism>
<dbReference type="OrthoDB" id="167398at2759"/>
<evidence type="ECO:0008006" key="3">
    <source>
        <dbReference type="Google" id="ProtNLM"/>
    </source>
</evidence>
<dbReference type="Gene3D" id="3.40.50.80">
    <property type="entry name" value="Nucleotide-binding domain of ferredoxin-NADP reductase (FNR) module"/>
    <property type="match status" value="1"/>
</dbReference>
<evidence type="ECO:0000313" key="1">
    <source>
        <dbReference type="EMBL" id="KAG4425984.1"/>
    </source>
</evidence>
<comment type="caution">
    <text evidence="1">The sequence shown here is derived from an EMBL/GenBank/DDBJ whole genome shotgun (WGS) entry which is preliminary data.</text>
</comment>
<dbReference type="Proteomes" id="UP000664132">
    <property type="component" value="Unassembled WGS sequence"/>
</dbReference>
<accession>A0A8H7WJE8</accession>
<dbReference type="SUPFAM" id="SSF52343">
    <property type="entry name" value="Ferredoxin reductase-like, C-terminal NADP-linked domain"/>
    <property type="match status" value="1"/>
</dbReference>
<sequence length="145" mass="16004">MTPYLKQHASLLTLIDGPYRNNTADENLKCDRILLIGGGLGITGLLSWATSHPNTKLLWSLKQSDRALTLDVEGALDRFSKKEFLVGQRFDVKSMLEAEGQMGWKKVGVVVCGPGGLCDDVTAEVVRLGRAGKMVWELEVHAYSW</sequence>
<dbReference type="AlphaFoldDB" id="A0A8H7WJE8"/>
<name>A0A8H7WJE8_9HELO</name>
<protein>
    <recommendedName>
        <fullName evidence="3">Ferric reductase NAD binding domain-containing protein</fullName>
    </recommendedName>
</protein>
<reference evidence="1" key="1">
    <citation type="submission" date="2021-02" db="EMBL/GenBank/DDBJ databases">
        <title>Genome sequence Cadophora malorum strain M34.</title>
        <authorList>
            <person name="Stefanovic E."/>
            <person name="Vu D."/>
            <person name="Scully C."/>
            <person name="Dijksterhuis J."/>
            <person name="Roader J."/>
            <person name="Houbraken J."/>
        </authorList>
    </citation>
    <scope>NUCLEOTIDE SEQUENCE</scope>
    <source>
        <strain evidence="1">M34</strain>
    </source>
</reference>
<proteinExistence type="predicted"/>
<evidence type="ECO:0000313" key="2">
    <source>
        <dbReference type="Proteomes" id="UP000664132"/>
    </source>
</evidence>
<dbReference type="EMBL" id="JAFJYH010000006">
    <property type="protein sequence ID" value="KAG4425984.1"/>
    <property type="molecule type" value="Genomic_DNA"/>
</dbReference>
<keyword evidence="2" id="KW-1185">Reference proteome</keyword>
<gene>
    <name evidence="1" type="ORF">IFR04_000928</name>
</gene>
<dbReference type="InterPro" id="IPR039261">
    <property type="entry name" value="FNR_nucleotide-bd"/>
</dbReference>